<reference evidence="4" key="1">
    <citation type="submission" date="2024-05" db="EMBL/GenBank/DDBJ databases">
        <title>Draft genome assemblies of 36 bacteria isolated from hibernating arctic ground squirrels.</title>
        <authorList>
            <person name="McKee H."/>
            <person name="Mullen L."/>
            <person name="Drown D.M."/>
            <person name="Duddleston K.N."/>
        </authorList>
    </citation>
    <scope>NUCLEOTIDE SEQUENCE</scope>
    <source>
        <strain evidence="4">AN1007</strain>
    </source>
</reference>
<evidence type="ECO:0000256" key="1">
    <source>
        <dbReference type="ARBA" id="ARBA00023015"/>
    </source>
</evidence>
<sequence length="304" mass="35456">MMMNQRRLAMMRLMDSRHKFTARELAERFEVSVRTIQRDLDALQALGFPLYTEVGVNGGYRVLPNRILPPLQLTQQEALGLFMMLEYLQQVPDFPYGSVREHLAEQYFSTLPSDVQDRIAGMRDHIAFMQHPGDHSEFLTSELLTAAVEKKGIVFMYHARSGWKKVSVYPLGIYYEQGYWYMPARNNDRVLLYRVDRMKQLTVLDQTDESLPTLKAWLKQAADQEAEAVVLRFTEFGVRIAASDVLFRAVSHQEWRGMVPRTEFAFTARRLLSYGPEVEVVSPPELREQVRNMLRQSLHQYQEE</sequence>
<dbReference type="InterPro" id="IPR013196">
    <property type="entry name" value="HTH_11"/>
</dbReference>
<dbReference type="PIRSF" id="PIRSF016838">
    <property type="entry name" value="PafC"/>
    <property type="match status" value="1"/>
</dbReference>
<evidence type="ECO:0000313" key="4">
    <source>
        <dbReference type="EMBL" id="XCP94689.1"/>
    </source>
</evidence>
<dbReference type="InterPro" id="IPR057727">
    <property type="entry name" value="WCX_dom"/>
</dbReference>
<evidence type="ECO:0000256" key="2">
    <source>
        <dbReference type="ARBA" id="ARBA00023163"/>
    </source>
</evidence>
<dbReference type="AlphaFoldDB" id="A0AAU8NDY0"/>
<dbReference type="InterPro" id="IPR028349">
    <property type="entry name" value="PafC-like"/>
</dbReference>
<dbReference type="Gene3D" id="1.10.10.10">
    <property type="entry name" value="Winged helix-like DNA-binding domain superfamily/Winged helix DNA-binding domain"/>
    <property type="match status" value="1"/>
</dbReference>
<dbReference type="Pfam" id="PF25583">
    <property type="entry name" value="WCX"/>
    <property type="match status" value="1"/>
</dbReference>
<dbReference type="InterPro" id="IPR026881">
    <property type="entry name" value="WYL_dom"/>
</dbReference>
<name>A0AAU8NDY0_9BACL</name>
<dbReference type="GO" id="GO:0003700">
    <property type="term" value="F:DNA-binding transcription factor activity"/>
    <property type="evidence" value="ECO:0007669"/>
    <property type="project" value="InterPro"/>
</dbReference>
<dbReference type="PANTHER" id="PTHR34580:SF9">
    <property type="entry name" value="SLL5097 PROTEIN"/>
    <property type="match status" value="1"/>
</dbReference>
<dbReference type="Pfam" id="PF13280">
    <property type="entry name" value="WYL"/>
    <property type="match status" value="1"/>
</dbReference>
<dbReference type="InterPro" id="IPR051534">
    <property type="entry name" value="CBASS_pafABC_assoc_protein"/>
</dbReference>
<feature type="domain" description="HTH deoR-type" evidence="3">
    <location>
        <begin position="3"/>
        <end position="58"/>
    </location>
</feature>
<organism evidence="4">
    <name type="scientific">Paenibacillus sp. AN1007</name>
    <dbReference type="NCBI Taxonomy" id="3151385"/>
    <lineage>
        <taxon>Bacteria</taxon>
        <taxon>Bacillati</taxon>
        <taxon>Bacillota</taxon>
        <taxon>Bacilli</taxon>
        <taxon>Bacillales</taxon>
        <taxon>Paenibacillaceae</taxon>
        <taxon>Paenibacillus</taxon>
    </lineage>
</organism>
<dbReference type="PROSITE" id="PS52050">
    <property type="entry name" value="WYL"/>
    <property type="match status" value="1"/>
</dbReference>
<evidence type="ECO:0000259" key="3">
    <source>
        <dbReference type="PROSITE" id="PS51000"/>
    </source>
</evidence>
<keyword evidence="2" id="KW-0804">Transcription</keyword>
<dbReference type="InterPro" id="IPR036388">
    <property type="entry name" value="WH-like_DNA-bd_sf"/>
</dbReference>
<keyword evidence="1" id="KW-0805">Transcription regulation</keyword>
<dbReference type="Pfam" id="PF08279">
    <property type="entry name" value="HTH_11"/>
    <property type="match status" value="1"/>
</dbReference>
<protein>
    <submittedName>
        <fullName evidence="4">YafY family protein</fullName>
    </submittedName>
</protein>
<dbReference type="PROSITE" id="PS51000">
    <property type="entry name" value="HTH_DEOR_2"/>
    <property type="match status" value="1"/>
</dbReference>
<dbReference type="InterPro" id="IPR036390">
    <property type="entry name" value="WH_DNA-bd_sf"/>
</dbReference>
<dbReference type="EMBL" id="CP159992">
    <property type="protein sequence ID" value="XCP94689.1"/>
    <property type="molecule type" value="Genomic_DNA"/>
</dbReference>
<proteinExistence type="predicted"/>
<dbReference type="RefSeq" id="WP_342553455.1">
    <property type="nucleotide sequence ID" value="NZ_CP159992.1"/>
</dbReference>
<accession>A0AAU8NDY0</accession>
<gene>
    <name evidence="4" type="ORF">ABXS70_26890</name>
</gene>
<dbReference type="SUPFAM" id="SSF46785">
    <property type="entry name" value="Winged helix' DNA-binding domain"/>
    <property type="match status" value="1"/>
</dbReference>
<dbReference type="InterPro" id="IPR001034">
    <property type="entry name" value="DeoR_HTH"/>
</dbReference>
<dbReference type="PANTHER" id="PTHR34580">
    <property type="match status" value="1"/>
</dbReference>